<reference evidence="1" key="1">
    <citation type="submission" date="2021-08" db="EMBL/GenBank/DDBJ databases">
        <title>Global Aspergillus fumigatus from environmental and clinical sources.</title>
        <authorList>
            <person name="Barber A."/>
            <person name="Sae-Ong T."/>
        </authorList>
    </citation>
    <scope>NUCLEOTIDE SEQUENCE</scope>
    <source>
        <strain evidence="1">NRZ-2016-071</strain>
    </source>
</reference>
<dbReference type="GO" id="GO:0016020">
    <property type="term" value="C:membrane"/>
    <property type="evidence" value="ECO:0007669"/>
    <property type="project" value="TreeGrafter"/>
</dbReference>
<dbReference type="Proteomes" id="UP000813423">
    <property type="component" value="Unassembled WGS sequence"/>
</dbReference>
<dbReference type="InterPro" id="IPR022703">
    <property type="entry name" value="DUF3533"/>
</dbReference>
<evidence type="ECO:0000313" key="2">
    <source>
        <dbReference type="Proteomes" id="UP000813423"/>
    </source>
</evidence>
<dbReference type="Pfam" id="PF12051">
    <property type="entry name" value="DUF3533"/>
    <property type="match status" value="1"/>
</dbReference>
<gene>
    <name evidence="1" type="ORF">KXV57_004907</name>
</gene>
<accession>A0A229XNN6</accession>
<proteinExistence type="predicted"/>
<evidence type="ECO:0000313" key="1">
    <source>
        <dbReference type="EMBL" id="KAH1907066.1"/>
    </source>
</evidence>
<protein>
    <submittedName>
        <fullName evidence="1">Uncharacterized protein</fullName>
    </submittedName>
</protein>
<dbReference type="OMA" id="AMNGIYD"/>
<dbReference type="EMBL" id="JAIBSC010000031">
    <property type="protein sequence ID" value="KAH1907066.1"/>
    <property type="molecule type" value="Genomic_DNA"/>
</dbReference>
<dbReference type="PANTHER" id="PTHR34814">
    <property type="entry name" value="NITROSOGUANIDINE RESISTANCE PROTEIN SNG1"/>
    <property type="match status" value="1"/>
</dbReference>
<dbReference type="InterPro" id="IPR053001">
    <property type="entry name" value="MNNG_permease-like"/>
</dbReference>
<sequence length="406" mass="44997">MQIPKPFLGGVAGAFVLLQLLFLANMSYLYGSAYHDSYRISSMNVLFVDYDQGVIGESVAAAYSQMQGDSFPTLRQHPPSEYPSQYSIRQAVCEGHFWGAIYANPGASSRLSSALSSPDVAQTYDSSQALTYVWNGVKYASYAQIISSSLQMLAHAATGAYQQINGTKAMGAVDTLNPAIAHTLLNPIAASSIDIKPTNQGVRFYYNTVSMVMPILQQFFFIMALNGLTAEFGVVLRTMSLRGSIVLRLTLSVLYTFIAALCMTGYIWGFREAWAVTGGQFALTWMAIWLVMHLNFLLIDAVTSVLPMKFMPFAILTWIIINVSSTIGPFDLSPGFYRLGYALPAYELYQLLLDIWTEGCNPPLYRELPILFAWWVVGFVAFLAGMRKRVLAARADYVETRRTDKA</sequence>
<dbReference type="AlphaFoldDB" id="A0A229XNN6"/>
<comment type="caution">
    <text evidence="1">The sequence shown here is derived from an EMBL/GenBank/DDBJ whole genome shotgun (WGS) entry which is preliminary data.</text>
</comment>
<name>A0A229XNN6_ASPFM</name>
<organism evidence="1 2">
    <name type="scientific">Aspergillus fumigatus</name>
    <name type="common">Neosartorya fumigata</name>
    <dbReference type="NCBI Taxonomy" id="746128"/>
    <lineage>
        <taxon>Eukaryota</taxon>
        <taxon>Fungi</taxon>
        <taxon>Dikarya</taxon>
        <taxon>Ascomycota</taxon>
        <taxon>Pezizomycotina</taxon>
        <taxon>Eurotiomycetes</taxon>
        <taxon>Eurotiomycetidae</taxon>
        <taxon>Eurotiales</taxon>
        <taxon>Aspergillaceae</taxon>
        <taxon>Aspergillus</taxon>
        <taxon>Aspergillus subgen. Fumigati</taxon>
    </lineage>
</organism>
<dbReference type="PANTHER" id="PTHR34814:SF2">
    <property type="entry name" value="DUF3533 DOMAIN-CONTAINING PROTEIN"/>
    <property type="match status" value="1"/>
</dbReference>